<gene>
    <name evidence="1" type="ORF">AD929_15555</name>
</gene>
<dbReference type="EMBL" id="LHZB01000121">
    <property type="protein sequence ID" value="KXU99217.1"/>
    <property type="molecule type" value="Genomic_DNA"/>
</dbReference>
<comment type="caution">
    <text evidence="1">The sequence shown here is derived from an EMBL/GenBank/DDBJ whole genome shotgun (WGS) entry which is preliminary data.</text>
</comment>
<reference evidence="1 2" key="1">
    <citation type="submission" date="2015-06" db="EMBL/GenBank/DDBJ databases">
        <title>Improved classification and identification of acetic acid bacteria using matrix-assisted laser desorption/ionization time-of-flight mass spectrometry; Gluconobacter nephelii and Gluconobacter uchimurae are later heterotypic synonyms of Gluconobacter japonicus and Gluconobacter oxydans, respectively.</title>
        <authorList>
            <person name="Li L."/>
            <person name="Cleenwerck I."/>
            <person name="De Vuyst L."/>
            <person name="Vandamme P."/>
        </authorList>
    </citation>
    <scope>NUCLEOTIDE SEQUENCE [LARGE SCALE GENOMIC DNA]</scope>
    <source>
        <strain evidence="1 2">LMG 1764</strain>
    </source>
</reference>
<evidence type="ECO:0000313" key="1">
    <source>
        <dbReference type="EMBL" id="KXU99217.1"/>
    </source>
</evidence>
<sequence>MTVTTVTNSQPSWRSYMTTGNPSDIVASPTVAAQFAGKVDAADGQIGPTTALFAANGNNLSIDTVLLDAHALRRAGCRLDGVTDDGPAINTLIATIGSTAPAGLPAPSVALQLPAGIVLFIGTPLSTGTVSLSISGGGKDNTTILMKSGGAGVIQHGTTETPAVGTLQIRDVTFVDANTSGSGAPAVSAVFAASLSLFGCMSWSNVGFRYFTQAGNFTNCPRDTVWYNVVANGPDGTMQTVAGFRFNGTTANTFGNFTSVFVACRVDNYLFGWDFHSMVPWEGQRFYGCTAYNGWGFVRAWLNPAALGGTNYQAPIWIFDGCDTQGYGFGLDLYGCRMVRVQNSYFVPNTLPAGMAIPAAPDGTARTYRSMLSFRQCGDVVLDGTNIESGNNLDSTSTLVYVHSDVSYFRSRRATVIVPETIAGGFEYASGNSNNVCCALDTYWGEWGGTAATCVLDHGANQINQEAVHYPNSGIYYGEVSATGRYELLQTAQNVTMDSSNRVAVTFPTRAGTTHPIFIGGAPHLEWNVLGQDTTAGAAYLYDITSTGFVIQFANASSAVLGLEYTAKGL</sequence>
<accession>A0A149QPH8</accession>
<proteinExistence type="predicted"/>
<dbReference type="PATRIC" id="fig|442.7.peg.18"/>
<name>A0A149QPH8_9PROT</name>
<evidence type="ECO:0000313" key="2">
    <source>
        <dbReference type="Proteomes" id="UP000075573"/>
    </source>
</evidence>
<dbReference type="AlphaFoldDB" id="A0A149QPH8"/>
<dbReference type="Proteomes" id="UP000075573">
    <property type="component" value="Unassembled WGS sequence"/>
</dbReference>
<protein>
    <submittedName>
        <fullName evidence="1">Uncharacterized protein</fullName>
    </submittedName>
</protein>
<organism evidence="1 2">
    <name type="scientific">Gluconobacter potus</name>
    <dbReference type="NCBI Taxonomy" id="2724927"/>
    <lineage>
        <taxon>Bacteria</taxon>
        <taxon>Pseudomonadati</taxon>
        <taxon>Pseudomonadota</taxon>
        <taxon>Alphaproteobacteria</taxon>
        <taxon>Acetobacterales</taxon>
        <taxon>Acetobacteraceae</taxon>
        <taxon>Gluconobacter</taxon>
    </lineage>
</organism>